<dbReference type="EMBL" id="FOPI01000018">
    <property type="protein sequence ID" value="SFG41422.1"/>
    <property type="molecule type" value="Genomic_DNA"/>
</dbReference>
<name>A0A1I2RLN0_9LACO</name>
<reference evidence="2" key="1">
    <citation type="submission" date="2016-10" db="EMBL/GenBank/DDBJ databases">
        <authorList>
            <person name="Varghese N."/>
            <person name="Submissions S."/>
        </authorList>
    </citation>
    <scope>NUCLEOTIDE SEQUENCE [LARGE SCALE GENOMIC DNA]</scope>
    <source>
        <strain evidence="2">DSM 20403</strain>
    </source>
</reference>
<protein>
    <submittedName>
        <fullName evidence="1">Uncharacterized protein</fullName>
    </submittedName>
</protein>
<dbReference type="RefSeq" id="WP_046922176.1">
    <property type="nucleotide sequence ID" value="NZ_AYYL01000014.1"/>
</dbReference>
<evidence type="ECO:0000313" key="2">
    <source>
        <dbReference type="Proteomes" id="UP000182635"/>
    </source>
</evidence>
<dbReference type="AlphaFoldDB" id="A0A1I2RLN0"/>
<dbReference type="Proteomes" id="UP000182635">
    <property type="component" value="Unassembled WGS sequence"/>
</dbReference>
<evidence type="ECO:0000313" key="1">
    <source>
        <dbReference type="EMBL" id="SFG41422.1"/>
    </source>
</evidence>
<gene>
    <name evidence="1" type="ORF">SAMN02910432_01269</name>
</gene>
<proteinExistence type="predicted"/>
<sequence>MNVLAGVKQTRNRILKQYTVGDIVPDDDWSLEQSLDTAWNRSELMDSLERLDRRSLHLFEAALKGGE</sequence>
<accession>A0A1I2RLN0</accession>
<organism evidence="1 2">
    <name type="scientific">Ligilactobacillus ruminis DSM 20403 = NBRC 102161</name>
    <dbReference type="NCBI Taxonomy" id="1423798"/>
    <lineage>
        <taxon>Bacteria</taxon>
        <taxon>Bacillati</taxon>
        <taxon>Bacillota</taxon>
        <taxon>Bacilli</taxon>
        <taxon>Lactobacillales</taxon>
        <taxon>Lactobacillaceae</taxon>
        <taxon>Ligilactobacillus</taxon>
    </lineage>
</organism>